<dbReference type="InterPro" id="IPR011252">
    <property type="entry name" value="Fibrogen-bd_dom1"/>
</dbReference>
<feature type="compositionally biased region" description="Low complexity" evidence="7">
    <location>
        <begin position="402"/>
        <end position="446"/>
    </location>
</feature>
<evidence type="ECO:0000256" key="6">
    <source>
        <dbReference type="ARBA" id="ARBA00023088"/>
    </source>
</evidence>
<evidence type="ECO:0000256" key="8">
    <source>
        <dbReference type="SAM" id="Phobius"/>
    </source>
</evidence>
<evidence type="ECO:0000259" key="12">
    <source>
        <dbReference type="Pfam" id="PF17961"/>
    </source>
</evidence>
<evidence type="ECO:0000313" key="14">
    <source>
        <dbReference type="Proteomes" id="UP001597195"/>
    </source>
</evidence>
<keyword evidence="5" id="KW-0732">Signal</keyword>
<dbReference type="PANTHER" id="PTHR36108:SF13">
    <property type="entry name" value="COLOSSIN-B-RELATED"/>
    <property type="match status" value="1"/>
</dbReference>
<organism evidence="13 14">
    <name type="scientific">Levilactobacillus fuyuanensis</name>
    <dbReference type="NCBI Taxonomy" id="2486022"/>
    <lineage>
        <taxon>Bacteria</taxon>
        <taxon>Bacillati</taxon>
        <taxon>Bacillota</taxon>
        <taxon>Bacilli</taxon>
        <taxon>Lactobacillales</taxon>
        <taxon>Lactobacillaceae</taxon>
        <taxon>Levilactobacillus</taxon>
    </lineage>
</organism>
<comment type="similarity">
    <text evidence="2">Belongs to the serine-aspartate repeat-containing protein (SDr) family.</text>
</comment>
<comment type="subcellular location">
    <subcellularLocation>
        <location evidence="1">Secreted</location>
        <location evidence="1">Cell wall</location>
        <topology evidence="1">Peptidoglycan-anchor</topology>
    </subcellularLocation>
</comment>
<dbReference type="InterPro" id="IPR041033">
    <property type="entry name" value="SpaA_PFL_dom_1"/>
</dbReference>
<keyword evidence="4" id="KW-0964">Secreted</keyword>
<keyword evidence="14" id="KW-1185">Reference proteome</keyword>
<sequence length="579" mass="59454">MQRKKTNIIIGVLIAIFIFLIGAGSVTAHARNIEVSGLGENDAVITDTNGKVIPNGSDLSKWDTYSLDYKWGIPDGVSIQAGDTATVTFPHTAVGRRDVTFPLYDDSGREIGTFSIKEGENTGTITFNDTLTSTSTNRGGELHFYVKGTEENANIGLDWGINKIGWVAERNSDGSPALLTWNIAFNPNSTHLGQAVITDNLGPGQTYVPGSVHAQTGKFDDSGSFVSDGGSITPSVDAGNSTIIFTFDDVTTAVNMTYHTKPDVSGTGGAWKNSASLNGQTVGSQIVWGGSGTGNGDNGGDGGSEEGDSGLVKLTKTDKATGKALAGAIYEIRDAATGKVIATKTTDAEGTITYGGLAAGNYQFVEIQAPEGYELDQTPIPFEIKAGSAAEVSVAAKDTKSPGTAGPEEPGTTTPPTNPENPENPGTTTPPITTPTNPENPGTTEPAPEPTPSVKPPKPTKPVKPIKPVKPVKPNKPTIPTKPVVHHPGSSQGSGSVITGGAGGNISGSSSSPATNGYGSGAGTQVAGNGAPSAAAGKTYVGSTLPQTGERKTSSWILTIAGVALLITASGIWFHQKRH</sequence>
<keyword evidence="8" id="KW-0812">Transmembrane</keyword>
<dbReference type="InterPro" id="IPR008456">
    <property type="entry name" value="Collagen-bd_dom"/>
</dbReference>
<dbReference type="Proteomes" id="UP001597195">
    <property type="component" value="Unassembled WGS sequence"/>
</dbReference>
<keyword evidence="6" id="KW-0572">Peptidoglycan-anchor</keyword>
<dbReference type="Gene3D" id="2.60.40.740">
    <property type="match status" value="1"/>
</dbReference>
<evidence type="ECO:0000256" key="5">
    <source>
        <dbReference type="ARBA" id="ARBA00022729"/>
    </source>
</evidence>
<evidence type="ECO:0000259" key="11">
    <source>
        <dbReference type="Pfam" id="PF17802"/>
    </source>
</evidence>
<evidence type="ECO:0000256" key="2">
    <source>
        <dbReference type="ARBA" id="ARBA00007257"/>
    </source>
</evidence>
<keyword evidence="3" id="KW-0134">Cell wall</keyword>
<protein>
    <submittedName>
        <fullName evidence="13">SpaA isopeptide-forming pilin-related protein</fullName>
    </submittedName>
</protein>
<comment type="caution">
    <text evidence="13">The sequence shown here is derived from an EMBL/GenBank/DDBJ whole genome shotgun (WGS) entry which is preliminary data.</text>
</comment>
<dbReference type="Gene3D" id="2.60.40.10">
    <property type="entry name" value="Immunoglobulins"/>
    <property type="match status" value="1"/>
</dbReference>
<feature type="domain" description="Gram-positive cocci surface proteins LPxTG" evidence="9">
    <location>
        <begin position="542"/>
        <end position="572"/>
    </location>
</feature>
<feature type="domain" description="SpaA-like prealbumin fold" evidence="11">
    <location>
        <begin position="312"/>
        <end position="394"/>
    </location>
</feature>
<dbReference type="Pfam" id="PF17802">
    <property type="entry name" value="SpaA"/>
    <property type="match status" value="1"/>
</dbReference>
<dbReference type="SUPFAM" id="SSF49401">
    <property type="entry name" value="Bacterial adhesins"/>
    <property type="match status" value="2"/>
</dbReference>
<evidence type="ECO:0000256" key="3">
    <source>
        <dbReference type="ARBA" id="ARBA00022512"/>
    </source>
</evidence>
<dbReference type="PANTHER" id="PTHR36108">
    <property type="entry name" value="COLOSSIN-B-RELATED"/>
    <property type="match status" value="1"/>
</dbReference>
<evidence type="ECO:0000313" key="13">
    <source>
        <dbReference type="EMBL" id="MFD1548210.1"/>
    </source>
</evidence>
<feature type="domain" description="Collagen binding" evidence="10">
    <location>
        <begin position="161"/>
        <end position="282"/>
    </location>
</feature>
<evidence type="ECO:0000256" key="1">
    <source>
        <dbReference type="ARBA" id="ARBA00004168"/>
    </source>
</evidence>
<feature type="transmembrane region" description="Helical" evidence="8">
    <location>
        <begin position="556"/>
        <end position="574"/>
    </location>
</feature>
<feature type="compositionally biased region" description="Gly residues" evidence="7">
    <location>
        <begin position="289"/>
        <end position="302"/>
    </location>
</feature>
<dbReference type="Pfam" id="PF05737">
    <property type="entry name" value="Collagen_bind"/>
    <property type="match status" value="1"/>
</dbReference>
<feature type="domain" description="SDR-like Ig" evidence="12">
    <location>
        <begin position="60"/>
        <end position="147"/>
    </location>
</feature>
<feature type="compositionally biased region" description="Pro residues" evidence="7">
    <location>
        <begin position="447"/>
        <end position="462"/>
    </location>
</feature>
<evidence type="ECO:0000259" key="9">
    <source>
        <dbReference type="Pfam" id="PF00746"/>
    </source>
</evidence>
<dbReference type="RefSeq" id="WP_125701110.1">
    <property type="nucleotide sequence ID" value="NZ_JBHTOM010000001.1"/>
</dbReference>
<gene>
    <name evidence="13" type="ORF">ACFQ5T_00715</name>
</gene>
<feature type="region of interest" description="Disordered" evidence="7">
    <location>
        <begin position="393"/>
        <end position="517"/>
    </location>
</feature>
<dbReference type="Pfam" id="PF17961">
    <property type="entry name" value="Big_8"/>
    <property type="match status" value="1"/>
</dbReference>
<dbReference type="NCBIfam" id="TIGR01167">
    <property type="entry name" value="LPXTG_anchor"/>
    <property type="match status" value="1"/>
</dbReference>
<evidence type="ECO:0000256" key="7">
    <source>
        <dbReference type="SAM" id="MobiDB-lite"/>
    </source>
</evidence>
<accession>A0ABW4GZJ2</accession>
<keyword evidence="8" id="KW-0472">Membrane</keyword>
<dbReference type="InterPro" id="IPR008966">
    <property type="entry name" value="Adhesion_dom_sf"/>
</dbReference>
<reference evidence="14" key="1">
    <citation type="journal article" date="2019" name="Int. J. Syst. Evol. Microbiol.">
        <title>The Global Catalogue of Microorganisms (GCM) 10K type strain sequencing project: providing services to taxonomists for standard genome sequencing and annotation.</title>
        <authorList>
            <consortium name="The Broad Institute Genomics Platform"/>
            <consortium name="The Broad Institute Genome Sequencing Center for Infectious Disease"/>
            <person name="Wu L."/>
            <person name="Ma J."/>
        </authorList>
    </citation>
    <scope>NUCLEOTIDE SEQUENCE [LARGE SCALE GENOMIC DNA]</scope>
    <source>
        <strain evidence="14">CCM 8906</strain>
    </source>
</reference>
<dbReference type="InterPro" id="IPR019931">
    <property type="entry name" value="LPXTG_anchor"/>
</dbReference>
<evidence type="ECO:0000256" key="4">
    <source>
        <dbReference type="ARBA" id="ARBA00022525"/>
    </source>
</evidence>
<dbReference type="InterPro" id="IPR041171">
    <property type="entry name" value="SDR_Ig"/>
</dbReference>
<keyword evidence="8" id="KW-1133">Transmembrane helix</keyword>
<dbReference type="EMBL" id="JBHTOM010000001">
    <property type="protein sequence ID" value="MFD1548210.1"/>
    <property type="molecule type" value="Genomic_DNA"/>
</dbReference>
<feature type="compositionally biased region" description="Low complexity" evidence="7">
    <location>
        <begin position="507"/>
        <end position="517"/>
    </location>
</feature>
<dbReference type="Gene3D" id="2.60.40.1280">
    <property type="match status" value="1"/>
</dbReference>
<evidence type="ECO:0000259" key="10">
    <source>
        <dbReference type="Pfam" id="PF05737"/>
    </source>
</evidence>
<feature type="region of interest" description="Disordered" evidence="7">
    <location>
        <begin position="289"/>
        <end position="310"/>
    </location>
</feature>
<dbReference type="SUPFAM" id="SSF49478">
    <property type="entry name" value="Cna protein B-type domain"/>
    <property type="match status" value="1"/>
</dbReference>
<dbReference type="InterPro" id="IPR013783">
    <property type="entry name" value="Ig-like_fold"/>
</dbReference>
<dbReference type="Pfam" id="PF00746">
    <property type="entry name" value="Gram_pos_anchor"/>
    <property type="match status" value="1"/>
</dbReference>
<name>A0ABW4GZJ2_9LACO</name>
<proteinExistence type="inferred from homology"/>